<evidence type="ECO:0000313" key="2">
    <source>
        <dbReference type="Proteomes" id="UP000095751"/>
    </source>
</evidence>
<proteinExistence type="predicted"/>
<accession>A0A1E7F4U1</accession>
<dbReference type="AlphaFoldDB" id="A0A1E7F4U1"/>
<keyword evidence="2" id="KW-1185">Reference proteome</keyword>
<sequence length="109" mass="11627">MGDQFKDGRAGEYASCGATSTSVLYVANTVQGYEYRLNDGENLEIAIRFLGSDNNLYFQQNSTELGTGSADIMGGGFDNIGNYYRKAGQSSSQFDGCAATNSTTTISDL</sequence>
<dbReference type="KEGG" id="fcy:FRACYDRAFT_244146"/>
<protein>
    <submittedName>
        <fullName evidence="1">Uncharacterized protein</fullName>
    </submittedName>
</protein>
<dbReference type="Proteomes" id="UP000095751">
    <property type="component" value="Unassembled WGS sequence"/>
</dbReference>
<dbReference type="InParanoid" id="A0A1E7F4U1"/>
<name>A0A1E7F4U1_9STRA</name>
<reference evidence="1 2" key="1">
    <citation type="submission" date="2016-09" db="EMBL/GenBank/DDBJ databases">
        <title>Extensive genetic diversity and differential bi-allelic expression allows diatom success in the polar Southern Ocean.</title>
        <authorList>
            <consortium name="DOE Joint Genome Institute"/>
            <person name="Mock T."/>
            <person name="Otillar R.P."/>
            <person name="Strauss J."/>
            <person name="Dupont C."/>
            <person name="Frickenhaus S."/>
            <person name="Maumus F."/>
            <person name="Mcmullan M."/>
            <person name="Sanges R."/>
            <person name="Schmutz J."/>
            <person name="Toseland A."/>
            <person name="Valas R."/>
            <person name="Veluchamy A."/>
            <person name="Ward B.J."/>
            <person name="Allen A."/>
            <person name="Barry K."/>
            <person name="Falciatore A."/>
            <person name="Ferrante M."/>
            <person name="Fortunato A.E."/>
            <person name="Gloeckner G."/>
            <person name="Gruber A."/>
            <person name="Hipkin R."/>
            <person name="Janech M."/>
            <person name="Kroth P."/>
            <person name="Leese F."/>
            <person name="Lindquist E."/>
            <person name="Lyon B.R."/>
            <person name="Martin J."/>
            <person name="Mayer C."/>
            <person name="Parker M."/>
            <person name="Quesneville H."/>
            <person name="Raymond J."/>
            <person name="Uhlig C."/>
            <person name="Valentin K.U."/>
            <person name="Worden A.Z."/>
            <person name="Armbrust E.V."/>
            <person name="Bowler C."/>
            <person name="Green B."/>
            <person name="Moulton V."/>
            <person name="Van Oosterhout C."/>
            <person name="Grigoriev I."/>
        </authorList>
    </citation>
    <scope>NUCLEOTIDE SEQUENCE [LARGE SCALE GENOMIC DNA]</scope>
    <source>
        <strain evidence="1 2">CCMP1102</strain>
    </source>
</reference>
<dbReference type="EMBL" id="KV784364">
    <property type="protein sequence ID" value="OEU12873.1"/>
    <property type="molecule type" value="Genomic_DNA"/>
</dbReference>
<evidence type="ECO:0000313" key="1">
    <source>
        <dbReference type="EMBL" id="OEU12873.1"/>
    </source>
</evidence>
<organism evidence="1 2">
    <name type="scientific">Fragilariopsis cylindrus CCMP1102</name>
    <dbReference type="NCBI Taxonomy" id="635003"/>
    <lineage>
        <taxon>Eukaryota</taxon>
        <taxon>Sar</taxon>
        <taxon>Stramenopiles</taxon>
        <taxon>Ochrophyta</taxon>
        <taxon>Bacillariophyta</taxon>
        <taxon>Bacillariophyceae</taxon>
        <taxon>Bacillariophycidae</taxon>
        <taxon>Bacillariales</taxon>
        <taxon>Bacillariaceae</taxon>
        <taxon>Fragilariopsis</taxon>
    </lineage>
</organism>
<gene>
    <name evidence="1" type="ORF">FRACYDRAFT_244146</name>
</gene>